<comment type="caution">
    <text evidence="2">The sequence shown here is derived from an EMBL/GenBank/DDBJ whole genome shotgun (WGS) entry which is preliminary data.</text>
</comment>
<name>A0A916TA83_9ACTN</name>
<gene>
    <name evidence="2" type="ORF">GCM10011489_25790</name>
</gene>
<evidence type="ECO:0000313" key="3">
    <source>
        <dbReference type="Proteomes" id="UP000621454"/>
    </source>
</evidence>
<dbReference type="Proteomes" id="UP000621454">
    <property type="component" value="Unassembled WGS sequence"/>
</dbReference>
<protein>
    <submittedName>
        <fullName evidence="2">Uncharacterized protein</fullName>
    </submittedName>
</protein>
<accession>A0A916TA83</accession>
<dbReference type="EMBL" id="BMGC01000018">
    <property type="protein sequence ID" value="GGB36730.1"/>
    <property type="molecule type" value="Genomic_DNA"/>
</dbReference>
<reference evidence="2" key="1">
    <citation type="journal article" date="2014" name="Int. J. Syst. Evol. Microbiol.">
        <title>Complete genome sequence of Corynebacterium casei LMG S-19264T (=DSM 44701T), isolated from a smear-ripened cheese.</title>
        <authorList>
            <consortium name="US DOE Joint Genome Institute (JGI-PGF)"/>
            <person name="Walter F."/>
            <person name="Albersmeier A."/>
            <person name="Kalinowski J."/>
            <person name="Ruckert C."/>
        </authorList>
    </citation>
    <scope>NUCLEOTIDE SEQUENCE</scope>
    <source>
        <strain evidence="2">CGMCC 1.12827</strain>
    </source>
</reference>
<proteinExistence type="predicted"/>
<keyword evidence="3" id="KW-1185">Reference proteome</keyword>
<dbReference type="AlphaFoldDB" id="A0A916TA83"/>
<reference evidence="2" key="2">
    <citation type="submission" date="2020-09" db="EMBL/GenBank/DDBJ databases">
        <authorList>
            <person name="Sun Q."/>
            <person name="Zhou Y."/>
        </authorList>
    </citation>
    <scope>NUCLEOTIDE SEQUENCE</scope>
    <source>
        <strain evidence="2">CGMCC 1.12827</strain>
    </source>
</reference>
<organism evidence="2 3">
    <name type="scientific">Gordonia jinhuaensis</name>
    <dbReference type="NCBI Taxonomy" id="1517702"/>
    <lineage>
        <taxon>Bacteria</taxon>
        <taxon>Bacillati</taxon>
        <taxon>Actinomycetota</taxon>
        <taxon>Actinomycetes</taxon>
        <taxon>Mycobacteriales</taxon>
        <taxon>Gordoniaceae</taxon>
        <taxon>Gordonia</taxon>
    </lineage>
</organism>
<feature type="region of interest" description="Disordered" evidence="1">
    <location>
        <begin position="43"/>
        <end position="65"/>
    </location>
</feature>
<evidence type="ECO:0000256" key="1">
    <source>
        <dbReference type="SAM" id="MobiDB-lite"/>
    </source>
</evidence>
<evidence type="ECO:0000313" key="2">
    <source>
        <dbReference type="EMBL" id="GGB36730.1"/>
    </source>
</evidence>
<sequence>MKVLVGTGSREHRHPMDTLDASRLGIAGRPSDEERTSVSLAVLRASPEEGGDETHGNGGSPRRLDVDAERVFSSRNERGELKEVMGTILADESLTRVVVAAGGGDPDAFLAAVLARLMAIERLDVEIGYVTHTTTPATENYSLPVGEQAAAFAVSAPAVSTPLIRDDTGAALVGIGHHRGRDGHKLEGEGIVDDTRLFAGETAGVTVRPTPQAPGVRASLDRRWRRRWVAGRAAQTGGPAIVVVRDGVVAPKTVRRSTFYRHHDDWKLVRP</sequence>